<proteinExistence type="predicted"/>
<feature type="region of interest" description="Disordered" evidence="1">
    <location>
        <begin position="725"/>
        <end position="744"/>
    </location>
</feature>
<dbReference type="EMBL" id="OU895878">
    <property type="protein sequence ID" value="CAG9804174.1"/>
    <property type="molecule type" value="Genomic_DNA"/>
</dbReference>
<feature type="compositionally biased region" description="Polar residues" evidence="1">
    <location>
        <begin position="731"/>
        <end position="744"/>
    </location>
</feature>
<reference evidence="3" key="1">
    <citation type="submission" date="2022-01" db="EMBL/GenBank/DDBJ databases">
        <authorList>
            <person name="King R."/>
        </authorList>
    </citation>
    <scope>NUCLEOTIDE SEQUENCE</scope>
</reference>
<name>A0A9N9WPT7_9DIPT</name>
<dbReference type="InterPro" id="IPR052607">
    <property type="entry name" value="CEP104-like"/>
</dbReference>
<dbReference type="OrthoDB" id="66599at2759"/>
<accession>A0A9N9WPT7</accession>
<evidence type="ECO:0000313" key="3">
    <source>
        <dbReference type="EMBL" id="CAG9804174.1"/>
    </source>
</evidence>
<evidence type="ECO:0000313" key="4">
    <source>
        <dbReference type="Proteomes" id="UP001153620"/>
    </source>
</evidence>
<dbReference type="SUPFAM" id="SSF48371">
    <property type="entry name" value="ARM repeat"/>
    <property type="match status" value="1"/>
</dbReference>
<dbReference type="InterPro" id="IPR048738">
    <property type="entry name" value="CEP104_Znf"/>
</dbReference>
<evidence type="ECO:0000259" key="2">
    <source>
        <dbReference type="SMART" id="SM01349"/>
    </source>
</evidence>
<dbReference type="Gene3D" id="1.25.10.10">
    <property type="entry name" value="Leucine-rich Repeat Variant"/>
    <property type="match status" value="1"/>
</dbReference>
<evidence type="ECO:0000256" key="1">
    <source>
        <dbReference type="SAM" id="MobiDB-lite"/>
    </source>
</evidence>
<dbReference type="PANTHER" id="PTHR13371:SF0">
    <property type="entry name" value="CENTROSOMAL PROTEIN OF 104 KDA"/>
    <property type="match status" value="1"/>
</dbReference>
<dbReference type="GO" id="GO:0005929">
    <property type="term" value="C:cilium"/>
    <property type="evidence" value="ECO:0007669"/>
    <property type="project" value="TreeGrafter"/>
</dbReference>
<dbReference type="InterPro" id="IPR034085">
    <property type="entry name" value="TOG"/>
</dbReference>
<dbReference type="InterPro" id="IPR016024">
    <property type="entry name" value="ARM-type_fold"/>
</dbReference>
<dbReference type="GO" id="GO:0000226">
    <property type="term" value="P:microtubule cytoskeleton organization"/>
    <property type="evidence" value="ECO:0007669"/>
    <property type="project" value="UniProtKB-ARBA"/>
</dbReference>
<sequence length="878" mass="100706">MAKKIPFSCVFASDEDLPTYPASELNSHGPHIFGWRSKPDPSLDKSPKEIVLKFHYPAKIYKIQVLAHQYLIPERIDLFINYSSKSATPSSQTFEYIGFISLSQASENFQSRELQSISIPEKLATHLKLRMGGPYSNKLNPHNQLALLAVNVLGEECQPNDLNHLRIKSSTDESTEIGLSSITDDLSYCMYVEESIVDIVKKLEQLKHRAVEDERFEYARKLKLCMNCLRTVGERLGRYALSKRLSVLKEDFNTARLRKEQMELYKKVVFEKLEIDKLFEYDGLLVENDICSETYAAKPQLPQAPTLVEVAKYLENLKANEASNGDTAGKSNLQQDKLHEIPQSPQFRCKSNCDQISKSSPRSSPNTGSLRRRNKSAPRNTNYDHDEREIPTLRHSHTNEFLRECHHPEPEMRGRSKLNDREKRQASIPILVFGIDIVELFYSRQFQDREEALLMLREILKNPEKPEFGYNKTTRGATILLHRAIRDAVFSVFSAAAETIRCLFCEFIPEKVSNSEVARCVDKLLPELLSKSGDASPRVHNLAQHTILVIATCNEVKEQHLVAPSLSRPVTNGTHPRLALSRMQMLEQLVLSQGINNEKQSGLSPRLLSECGIQGIQHSHEPVRKVAERILLAVYKVNPRLIRKQLPPDDEITRRNLLYRQLFAEFDKIDLQRKREMLAEQKVNTIEFSINECSSSETSGETSRPKSSNVAESIKILRINDRASPIPFRPRNNQQPQIYKSKSGQSIKDFAKRQETFKCTFCDTIAFSNHELDFHYWKICPYLTKCENCKDIVKISDFNNHLLSECERTKDFVKCDVCHDAILVRELEKHKKEPHCRVLTSGIAKCPLCRENIYLPDDGGYERHISIGCPKQKRKIIK</sequence>
<feature type="compositionally biased region" description="Polar residues" evidence="1">
    <location>
        <begin position="352"/>
        <end position="369"/>
    </location>
</feature>
<feature type="domain" description="TOG" evidence="2">
    <location>
        <begin position="417"/>
        <end position="675"/>
    </location>
</feature>
<dbReference type="InterPro" id="IPR011989">
    <property type="entry name" value="ARM-like"/>
</dbReference>
<dbReference type="AlphaFoldDB" id="A0A9N9WPT7"/>
<dbReference type="PANTHER" id="PTHR13371">
    <property type="entry name" value="GLYCINE-, GLUTAMATE-, THIENYLCYCLOHEXYLPIPERIDINE-BINDING PROTEIN"/>
    <property type="match status" value="1"/>
</dbReference>
<organism evidence="3 4">
    <name type="scientific">Chironomus riparius</name>
    <dbReference type="NCBI Taxonomy" id="315576"/>
    <lineage>
        <taxon>Eukaryota</taxon>
        <taxon>Metazoa</taxon>
        <taxon>Ecdysozoa</taxon>
        <taxon>Arthropoda</taxon>
        <taxon>Hexapoda</taxon>
        <taxon>Insecta</taxon>
        <taxon>Pterygota</taxon>
        <taxon>Neoptera</taxon>
        <taxon>Endopterygota</taxon>
        <taxon>Diptera</taxon>
        <taxon>Nematocera</taxon>
        <taxon>Chironomoidea</taxon>
        <taxon>Chironomidae</taxon>
        <taxon>Chironominae</taxon>
        <taxon>Chironomus</taxon>
    </lineage>
</organism>
<dbReference type="Pfam" id="PF21038">
    <property type="entry name" value="CEP104_N"/>
    <property type="match status" value="1"/>
</dbReference>
<dbReference type="InterPro" id="IPR048739">
    <property type="entry name" value="CEP104_N"/>
</dbReference>
<reference evidence="3" key="2">
    <citation type="submission" date="2022-10" db="EMBL/GenBank/DDBJ databases">
        <authorList>
            <consortium name="ENA_rothamsted_submissions"/>
            <consortium name="culmorum"/>
            <person name="King R."/>
        </authorList>
    </citation>
    <scope>NUCLEOTIDE SEQUENCE</scope>
</reference>
<dbReference type="Proteomes" id="UP001153620">
    <property type="component" value="Chromosome 2"/>
</dbReference>
<dbReference type="SMART" id="SM01349">
    <property type="entry name" value="TOG"/>
    <property type="match status" value="1"/>
</dbReference>
<feature type="region of interest" description="Disordered" evidence="1">
    <location>
        <begin position="347"/>
        <end position="390"/>
    </location>
</feature>
<protein>
    <recommendedName>
        <fullName evidence="2">TOG domain-containing protein</fullName>
    </recommendedName>
</protein>
<dbReference type="Pfam" id="PF21040">
    <property type="entry name" value="CEP104-like_TOG"/>
    <property type="match status" value="1"/>
</dbReference>
<gene>
    <name evidence="3" type="ORF">CHIRRI_LOCUS7067</name>
</gene>
<dbReference type="Pfam" id="PF21039">
    <property type="entry name" value="CEP104_ZnF"/>
    <property type="match status" value="1"/>
</dbReference>
<keyword evidence="4" id="KW-1185">Reference proteome</keyword>